<reference evidence="3" key="1">
    <citation type="submission" date="2015-08" db="UniProtKB">
        <authorList>
            <consortium name="WormBaseParasite"/>
        </authorList>
    </citation>
    <scope>IDENTIFICATION</scope>
</reference>
<keyword evidence="1" id="KW-0732">Signal</keyword>
<dbReference type="WBParaSite" id="TCONS_00005610.p1">
    <property type="protein sequence ID" value="TCONS_00005610.p1"/>
    <property type="gene ID" value="XLOC_003874"/>
</dbReference>
<dbReference type="AlphaFoldDB" id="A0A0K0E2V5"/>
<name>A0A0K0E2V5_STRER</name>
<proteinExistence type="predicted"/>
<organism evidence="3">
    <name type="scientific">Strongyloides stercoralis</name>
    <name type="common">Threadworm</name>
    <dbReference type="NCBI Taxonomy" id="6248"/>
    <lineage>
        <taxon>Eukaryota</taxon>
        <taxon>Metazoa</taxon>
        <taxon>Ecdysozoa</taxon>
        <taxon>Nematoda</taxon>
        <taxon>Chromadorea</taxon>
        <taxon>Rhabditida</taxon>
        <taxon>Tylenchina</taxon>
        <taxon>Panagrolaimomorpha</taxon>
        <taxon>Strongyloidoidea</taxon>
        <taxon>Strongyloididae</taxon>
        <taxon>Strongyloides</taxon>
    </lineage>
</organism>
<accession>A0A0K0E2V5</accession>
<dbReference type="Proteomes" id="UP000035681">
    <property type="component" value="Unplaced"/>
</dbReference>
<evidence type="ECO:0000256" key="1">
    <source>
        <dbReference type="SAM" id="SignalP"/>
    </source>
</evidence>
<evidence type="ECO:0000313" key="2">
    <source>
        <dbReference type="Proteomes" id="UP000035681"/>
    </source>
</evidence>
<keyword evidence="2" id="KW-1185">Reference proteome</keyword>
<feature type="chain" id="PRO_5005327349" evidence="1">
    <location>
        <begin position="20"/>
        <end position="248"/>
    </location>
</feature>
<protein>
    <submittedName>
        <fullName evidence="4">Zinc metalloproteinase</fullName>
    </submittedName>
</protein>
<feature type="signal peptide" evidence="1">
    <location>
        <begin position="1"/>
        <end position="19"/>
    </location>
</feature>
<sequence length="248" mass="27596">MKFNNCFLLLFINIINILSLNFTENNYTNDNLNFFPPCYICSIINGYLSNFTYEVLGTFSNLSTTNVTTSTVVMPVTSVTELSSSFITLTNILSTTSNNENILTTSFIPTTSISTDTTNITTLISIPITTNKLVNPFLIKLNRTTSEMFITSSPITTISNSTISSLLTTTEKTIEEIIEAPIFSFKEISILLSNVEANITNIISNINLTDIQNINTFITSFNTQIQNIFIDILSILKNNTMLKNTTFS</sequence>
<evidence type="ECO:0000313" key="4">
    <source>
        <dbReference type="WBParaSite" id="TCONS_00005610.p1"/>
    </source>
</evidence>
<dbReference type="WBParaSite" id="SSTP_0000382400.1">
    <property type="protein sequence ID" value="SSTP_0000382400.1"/>
    <property type="gene ID" value="SSTP_0000382400"/>
</dbReference>
<evidence type="ECO:0000313" key="3">
    <source>
        <dbReference type="WBParaSite" id="SSTP_0000382400.1"/>
    </source>
</evidence>